<dbReference type="Proteomes" id="UP000252519">
    <property type="component" value="Unassembled WGS sequence"/>
</dbReference>
<name>A0A368F9C7_ANCCA</name>
<protein>
    <submittedName>
        <fullName evidence="1">Uncharacterized protein</fullName>
    </submittedName>
</protein>
<evidence type="ECO:0000313" key="2">
    <source>
        <dbReference type="Proteomes" id="UP000252519"/>
    </source>
</evidence>
<sequence>MTSSGERGLQRFAHSSSPSYVNHSVIFCSLWS</sequence>
<dbReference type="EMBL" id="JOJR01004090">
    <property type="protein sequence ID" value="RCN27465.1"/>
    <property type="molecule type" value="Genomic_DNA"/>
</dbReference>
<dbReference type="AlphaFoldDB" id="A0A368F9C7"/>
<comment type="caution">
    <text evidence="1">The sequence shown here is derived from an EMBL/GenBank/DDBJ whole genome shotgun (WGS) entry which is preliminary data.</text>
</comment>
<gene>
    <name evidence="1" type="ORF">ANCCAN_26800</name>
</gene>
<accession>A0A368F9C7</accession>
<evidence type="ECO:0000313" key="1">
    <source>
        <dbReference type="EMBL" id="RCN27465.1"/>
    </source>
</evidence>
<organism evidence="1 2">
    <name type="scientific">Ancylostoma caninum</name>
    <name type="common">Dog hookworm</name>
    <dbReference type="NCBI Taxonomy" id="29170"/>
    <lineage>
        <taxon>Eukaryota</taxon>
        <taxon>Metazoa</taxon>
        <taxon>Ecdysozoa</taxon>
        <taxon>Nematoda</taxon>
        <taxon>Chromadorea</taxon>
        <taxon>Rhabditida</taxon>
        <taxon>Rhabditina</taxon>
        <taxon>Rhabditomorpha</taxon>
        <taxon>Strongyloidea</taxon>
        <taxon>Ancylostomatidae</taxon>
        <taxon>Ancylostomatinae</taxon>
        <taxon>Ancylostoma</taxon>
    </lineage>
</organism>
<reference evidence="1 2" key="1">
    <citation type="submission" date="2014-10" db="EMBL/GenBank/DDBJ databases">
        <title>Draft genome of the hookworm Ancylostoma caninum.</title>
        <authorList>
            <person name="Mitreva M."/>
        </authorList>
    </citation>
    <scope>NUCLEOTIDE SEQUENCE [LARGE SCALE GENOMIC DNA]</scope>
    <source>
        <strain evidence="1 2">Baltimore</strain>
    </source>
</reference>
<proteinExistence type="predicted"/>
<keyword evidence="2" id="KW-1185">Reference proteome</keyword>